<evidence type="ECO:0000313" key="3">
    <source>
        <dbReference type="Proteomes" id="UP001152803"/>
    </source>
</evidence>
<proteinExistence type="predicted"/>
<protein>
    <submittedName>
        <fullName evidence="2">Uncharacterized protein</fullName>
    </submittedName>
</protein>
<accession>A0A9Q1DZR6</accession>
<organism evidence="2 3">
    <name type="scientific">Conger conger</name>
    <name type="common">Conger eel</name>
    <name type="synonym">Muraena conger</name>
    <dbReference type="NCBI Taxonomy" id="82655"/>
    <lineage>
        <taxon>Eukaryota</taxon>
        <taxon>Metazoa</taxon>
        <taxon>Chordata</taxon>
        <taxon>Craniata</taxon>
        <taxon>Vertebrata</taxon>
        <taxon>Euteleostomi</taxon>
        <taxon>Actinopterygii</taxon>
        <taxon>Neopterygii</taxon>
        <taxon>Teleostei</taxon>
        <taxon>Anguilliformes</taxon>
        <taxon>Congridae</taxon>
        <taxon>Conger</taxon>
    </lineage>
</organism>
<keyword evidence="1" id="KW-0472">Membrane</keyword>
<gene>
    <name evidence="2" type="ORF">COCON_G00036270</name>
</gene>
<comment type="caution">
    <text evidence="2">The sequence shown here is derived from an EMBL/GenBank/DDBJ whole genome shotgun (WGS) entry which is preliminary data.</text>
</comment>
<reference evidence="2" key="1">
    <citation type="journal article" date="2023" name="Science">
        <title>Genome structures resolve the early diversification of teleost fishes.</title>
        <authorList>
            <person name="Parey E."/>
            <person name="Louis A."/>
            <person name="Montfort J."/>
            <person name="Bouchez O."/>
            <person name="Roques C."/>
            <person name="Iampietro C."/>
            <person name="Lluch J."/>
            <person name="Castinel A."/>
            <person name="Donnadieu C."/>
            <person name="Desvignes T."/>
            <person name="Floi Bucao C."/>
            <person name="Jouanno E."/>
            <person name="Wen M."/>
            <person name="Mejri S."/>
            <person name="Dirks R."/>
            <person name="Jansen H."/>
            <person name="Henkel C."/>
            <person name="Chen W.J."/>
            <person name="Zahm M."/>
            <person name="Cabau C."/>
            <person name="Klopp C."/>
            <person name="Thompson A.W."/>
            <person name="Robinson-Rechavi M."/>
            <person name="Braasch I."/>
            <person name="Lecointre G."/>
            <person name="Bobe J."/>
            <person name="Postlethwait J.H."/>
            <person name="Berthelot C."/>
            <person name="Roest Crollius H."/>
            <person name="Guiguen Y."/>
        </authorList>
    </citation>
    <scope>NUCLEOTIDE SEQUENCE</scope>
    <source>
        <strain evidence="2">Concon-B</strain>
    </source>
</reference>
<keyword evidence="1" id="KW-0812">Transmembrane</keyword>
<evidence type="ECO:0000313" key="2">
    <source>
        <dbReference type="EMBL" id="KAJ8284777.1"/>
    </source>
</evidence>
<feature type="transmembrane region" description="Helical" evidence="1">
    <location>
        <begin position="88"/>
        <end position="110"/>
    </location>
</feature>
<sequence length="112" mass="13004">SLPCFSGQLSGVDRKSLQSRGAEKRERVSERARAWGCPSSAVCSLLCLRHRERWIEGELDSERRILYLPLNSQYFPAFSPSRFPPYPFTYSLFFFNAVIYFPLLSTSFIFSY</sequence>
<dbReference type="EMBL" id="JAFJMO010000002">
    <property type="protein sequence ID" value="KAJ8284777.1"/>
    <property type="molecule type" value="Genomic_DNA"/>
</dbReference>
<dbReference type="Proteomes" id="UP001152803">
    <property type="component" value="Unassembled WGS sequence"/>
</dbReference>
<name>A0A9Q1DZR6_CONCO</name>
<keyword evidence="1" id="KW-1133">Transmembrane helix</keyword>
<keyword evidence="3" id="KW-1185">Reference proteome</keyword>
<feature type="non-terminal residue" evidence="2">
    <location>
        <position position="1"/>
    </location>
</feature>
<dbReference type="AlphaFoldDB" id="A0A9Q1DZR6"/>
<evidence type="ECO:0000256" key="1">
    <source>
        <dbReference type="SAM" id="Phobius"/>
    </source>
</evidence>